<evidence type="ECO:0000256" key="5">
    <source>
        <dbReference type="SAM" id="Phobius"/>
    </source>
</evidence>
<dbReference type="AlphaFoldDB" id="A0A8J7YQH2"/>
<feature type="transmembrane region" description="Helical" evidence="5">
    <location>
        <begin position="173"/>
        <end position="192"/>
    </location>
</feature>
<dbReference type="PANTHER" id="PTHR42770:SF11">
    <property type="entry name" value="INNER MEMBRANE TRANSPORT PROTEIN YBAT"/>
    <property type="match status" value="1"/>
</dbReference>
<dbReference type="Proteomes" id="UP000750197">
    <property type="component" value="Unassembled WGS sequence"/>
</dbReference>
<feature type="transmembrane region" description="Helical" evidence="5">
    <location>
        <begin position="347"/>
        <end position="370"/>
    </location>
</feature>
<comment type="subcellular location">
    <subcellularLocation>
        <location evidence="1">Membrane</location>
        <topology evidence="1">Multi-pass membrane protein</topology>
    </subcellularLocation>
</comment>
<dbReference type="PIRSF" id="PIRSF006060">
    <property type="entry name" value="AA_transporter"/>
    <property type="match status" value="1"/>
</dbReference>
<feature type="transmembrane region" description="Helical" evidence="5">
    <location>
        <begin position="141"/>
        <end position="161"/>
    </location>
</feature>
<feature type="transmembrane region" description="Helical" evidence="5">
    <location>
        <begin position="110"/>
        <end position="129"/>
    </location>
</feature>
<keyword evidence="2 5" id="KW-0812">Transmembrane</keyword>
<organism evidence="7 8">
    <name type="scientific">Candidatus Sysuiplasma superficiale</name>
    <dbReference type="NCBI Taxonomy" id="2823368"/>
    <lineage>
        <taxon>Archaea</taxon>
        <taxon>Methanobacteriati</taxon>
        <taxon>Thermoplasmatota</taxon>
        <taxon>Thermoplasmata</taxon>
        <taxon>Candidatus Sysuiplasmatales</taxon>
        <taxon>Candidatus Sysuiplasmataceae</taxon>
        <taxon>Candidatus Sysuiplasma</taxon>
    </lineage>
</organism>
<name>A0A8J7YQH2_9ARCH</name>
<feature type="transmembrane region" description="Helical" evidence="5">
    <location>
        <begin position="26"/>
        <end position="49"/>
    </location>
</feature>
<dbReference type="EMBL" id="JAHEAC010000132">
    <property type="protein sequence ID" value="MBX8644953.1"/>
    <property type="molecule type" value="Genomic_DNA"/>
</dbReference>
<evidence type="ECO:0000256" key="3">
    <source>
        <dbReference type="ARBA" id="ARBA00022989"/>
    </source>
</evidence>
<sequence>MSSGTVNETVGAAKHESATGLVPNQVGFWGLVFQGLGGIAPIGIFFALIGTAEFVQGAMALVFLVGFVGVLMSANTLFWYSRKIANARGYYGYVKDGLGRHAATFTAYSYVLYAASNAAGLILFYLVGFSGSINLVFHTNFPWWVGIIFAGSGLAVVFYGMWSGLKPSIKAMIALGVLQMIVLTVISLIFIVKAPDNSVKPFTPYTGVSGLFLGFVTGGYLAYGGYGSIISLGEETKAPNRTVGKALITILVIGAFAWVIASYATAVAWGLGNMKSFVTAEVPAAILTNRYIGVGATAIMTLLYDLVIYTLLNNFLTSGSRVVFAMGRDRLLPASLAKVNPKRGVPVAGIAVITGITILLAAVSTAVLVAMYGVPNGIIDSYIVLGILTTLLALLVHGMASLSIIWSGLRKRFGQLNAERVLLLVLIPIASIILTVAAIYYAVLGITFPFEAAPIVFALFCIVLIVVLAIRRDRIPALEAIGETE</sequence>
<dbReference type="InterPro" id="IPR050367">
    <property type="entry name" value="APC_superfamily"/>
</dbReference>
<feature type="transmembrane region" description="Helical" evidence="5">
    <location>
        <begin position="452"/>
        <end position="470"/>
    </location>
</feature>
<feature type="domain" description="Amino acid permease/ SLC12A" evidence="6">
    <location>
        <begin position="30"/>
        <end position="469"/>
    </location>
</feature>
<reference evidence="7" key="1">
    <citation type="submission" date="2021-05" db="EMBL/GenBank/DDBJ databases">
        <title>Genomic insights into ecological role and evolution of a novel Thermoplasmata order Candidatus Sysuiplasmatales.</title>
        <authorList>
            <person name="Yuan Y."/>
        </authorList>
    </citation>
    <scope>NUCLEOTIDE SEQUENCE</scope>
    <source>
        <strain evidence="7">TUT19-bin139</strain>
    </source>
</reference>
<dbReference type="Gene3D" id="1.20.1740.10">
    <property type="entry name" value="Amino acid/polyamine transporter I"/>
    <property type="match status" value="1"/>
</dbReference>
<keyword evidence="3 5" id="KW-1133">Transmembrane helix</keyword>
<dbReference type="InterPro" id="IPR004841">
    <property type="entry name" value="AA-permease/SLC12A_dom"/>
</dbReference>
<evidence type="ECO:0000256" key="1">
    <source>
        <dbReference type="ARBA" id="ARBA00004141"/>
    </source>
</evidence>
<protein>
    <submittedName>
        <fullName evidence="7">APC family permease</fullName>
    </submittedName>
</protein>
<keyword evidence="4 5" id="KW-0472">Membrane</keyword>
<dbReference type="GO" id="GO:0055085">
    <property type="term" value="P:transmembrane transport"/>
    <property type="evidence" value="ECO:0007669"/>
    <property type="project" value="InterPro"/>
</dbReference>
<evidence type="ECO:0000256" key="4">
    <source>
        <dbReference type="ARBA" id="ARBA00023136"/>
    </source>
</evidence>
<accession>A0A8J7YQH2</accession>
<evidence type="ECO:0000313" key="7">
    <source>
        <dbReference type="EMBL" id="MBX8644953.1"/>
    </source>
</evidence>
<evidence type="ECO:0000313" key="8">
    <source>
        <dbReference type="Proteomes" id="UP000750197"/>
    </source>
</evidence>
<feature type="transmembrane region" description="Helical" evidence="5">
    <location>
        <begin position="55"/>
        <end position="80"/>
    </location>
</feature>
<feature type="transmembrane region" description="Helical" evidence="5">
    <location>
        <begin position="247"/>
        <end position="271"/>
    </location>
</feature>
<gene>
    <name evidence="7" type="ORF">KIY12_09600</name>
</gene>
<comment type="caution">
    <text evidence="7">The sequence shown here is derived from an EMBL/GenBank/DDBJ whole genome shotgun (WGS) entry which is preliminary data.</text>
</comment>
<proteinExistence type="predicted"/>
<dbReference type="PANTHER" id="PTHR42770">
    <property type="entry name" value="AMINO ACID TRANSPORTER-RELATED"/>
    <property type="match status" value="1"/>
</dbReference>
<feature type="transmembrane region" description="Helical" evidence="5">
    <location>
        <begin position="204"/>
        <end position="226"/>
    </location>
</feature>
<feature type="transmembrane region" description="Helical" evidence="5">
    <location>
        <begin position="291"/>
        <end position="312"/>
    </location>
</feature>
<evidence type="ECO:0000256" key="2">
    <source>
        <dbReference type="ARBA" id="ARBA00022692"/>
    </source>
</evidence>
<dbReference type="GO" id="GO:0016020">
    <property type="term" value="C:membrane"/>
    <property type="evidence" value="ECO:0007669"/>
    <property type="project" value="UniProtKB-SubCell"/>
</dbReference>
<feature type="transmembrane region" description="Helical" evidence="5">
    <location>
        <begin position="382"/>
        <end position="409"/>
    </location>
</feature>
<feature type="transmembrane region" description="Helical" evidence="5">
    <location>
        <begin position="421"/>
        <end position="446"/>
    </location>
</feature>
<evidence type="ECO:0000259" key="6">
    <source>
        <dbReference type="Pfam" id="PF00324"/>
    </source>
</evidence>
<dbReference type="Pfam" id="PF00324">
    <property type="entry name" value="AA_permease"/>
    <property type="match status" value="1"/>
</dbReference>